<feature type="transmembrane region" description="Helical" evidence="1">
    <location>
        <begin position="49"/>
        <end position="71"/>
    </location>
</feature>
<proteinExistence type="predicted"/>
<organism evidence="2 3">
    <name type="scientific">Phytopseudomonas flavescens</name>
    <dbReference type="NCBI Taxonomy" id="29435"/>
    <lineage>
        <taxon>Bacteria</taxon>
        <taxon>Pseudomonadati</taxon>
        <taxon>Pseudomonadota</taxon>
        <taxon>Gammaproteobacteria</taxon>
        <taxon>Pseudomonadales</taxon>
        <taxon>Pseudomonadaceae</taxon>
        <taxon>Phytopseudomonas</taxon>
    </lineage>
</organism>
<reference evidence="2 3" key="1">
    <citation type="submission" date="2016-10" db="EMBL/GenBank/DDBJ databases">
        <authorList>
            <person name="de Groot N.N."/>
        </authorList>
    </citation>
    <scope>NUCLEOTIDE SEQUENCE [LARGE SCALE GENOMIC DNA]</scope>
    <source>
        <strain evidence="2 3">LMG 18387</strain>
    </source>
</reference>
<evidence type="ECO:0000313" key="2">
    <source>
        <dbReference type="EMBL" id="SDI66503.1"/>
    </source>
</evidence>
<dbReference type="RefSeq" id="WP_084308076.1">
    <property type="nucleotide sequence ID" value="NZ_FNDG01000021.1"/>
</dbReference>
<keyword evidence="1" id="KW-0812">Transmembrane</keyword>
<gene>
    <name evidence="2" type="ORF">SAMN05216588_12180</name>
</gene>
<dbReference type="Proteomes" id="UP000198606">
    <property type="component" value="Unassembled WGS sequence"/>
</dbReference>
<keyword evidence="1" id="KW-1133">Transmembrane helix</keyword>
<keyword evidence="1" id="KW-0472">Membrane</keyword>
<name>A0A1G8MEU8_9GAMM</name>
<dbReference type="AlphaFoldDB" id="A0A1G8MEU8"/>
<accession>A0A1G8MEU8</accession>
<evidence type="ECO:0000256" key="1">
    <source>
        <dbReference type="SAM" id="Phobius"/>
    </source>
</evidence>
<protein>
    <submittedName>
        <fullName evidence="2">Uncharacterized protein</fullName>
    </submittedName>
</protein>
<sequence>MYLVAVVTLICASCMLFLIAQAVHSGVAVSMPRGGPSVVYPLVTRPLGFYLHLLLYSGSAALFLGFAWLCLRVSRIG</sequence>
<evidence type="ECO:0000313" key="3">
    <source>
        <dbReference type="Proteomes" id="UP000198606"/>
    </source>
</evidence>
<dbReference type="EMBL" id="FNDG01000021">
    <property type="protein sequence ID" value="SDI66503.1"/>
    <property type="molecule type" value="Genomic_DNA"/>
</dbReference>